<evidence type="ECO:0008006" key="4">
    <source>
        <dbReference type="Google" id="ProtNLM"/>
    </source>
</evidence>
<evidence type="ECO:0000313" key="3">
    <source>
        <dbReference type="Proteomes" id="UP000688947"/>
    </source>
</evidence>
<dbReference type="Gene3D" id="3.60.21.10">
    <property type="match status" value="1"/>
</dbReference>
<dbReference type="Proteomes" id="UP000688947">
    <property type="component" value="Unassembled WGS sequence"/>
</dbReference>
<accession>A0A8T1ULN8</accession>
<reference evidence="2" key="1">
    <citation type="submission" date="2021-01" db="EMBL/GenBank/DDBJ databases">
        <title>Phytophthora aleatoria, a newly-described species from Pinus radiata is distinct from Phytophthora cactorum isolates based on comparative genomics.</title>
        <authorList>
            <person name="Mcdougal R."/>
            <person name="Panda P."/>
            <person name="Williams N."/>
            <person name="Studholme D.J."/>
        </authorList>
    </citation>
    <scope>NUCLEOTIDE SEQUENCE</scope>
    <source>
        <strain evidence="2">NZFS 3830</strain>
    </source>
</reference>
<dbReference type="OrthoDB" id="45007at2759"/>
<comment type="caution">
    <text evidence="2">The sequence shown here is derived from an EMBL/GenBank/DDBJ whole genome shotgun (WGS) entry which is preliminary data.</text>
</comment>
<evidence type="ECO:0000313" key="2">
    <source>
        <dbReference type="EMBL" id="KAG6963092.1"/>
    </source>
</evidence>
<dbReference type="VEuPathDB" id="FungiDB:PC110_g2267"/>
<organism evidence="2 3">
    <name type="scientific">Phytophthora cactorum</name>
    <dbReference type="NCBI Taxonomy" id="29920"/>
    <lineage>
        <taxon>Eukaryota</taxon>
        <taxon>Sar</taxon>
        <taxon>Stramenopiles</taxon>
        <taxon>Oomycota</taxon>
        <taxon>Peronosporomycetes</taxon>
        <taxon>Peronosporales</taxon>
        <taxon>Peronosporaceae</taxon>
        <taxon>Phytophthora</taxon>
    </lineage>
</organism>
<evidence type="ECO:0000256" key="1">
    <source>
        <dbReference type="SAM" id="MobiDB-lite"/>
    </source>
</evidence>
<name>A0A8T1ULN8_9STRA</name>
<dbReference type="InterPro" id="IPR029052">
    <property type="entry name" value="Metallo-depent_PP-like"/>
</dbReference>
<dbReference type="SUPFAM" id="SSF56300">
    <property type="entry name" value="Metallo-dependent phosphatases"/>
    <property type="match status" value="1"/>
</dbReference>
<feature type="region of interest" description="Disordered" evidence="1">
    <location>
        <begin position="98"/>
        <end position="118"/>
    </location>
</feature>
<dbReference type="AlphaFoldDB" id="A0A8T1ULN8"/>
<dbReference type="EMBL" id="JAENGZ010000282">
    <property type="protein sequence ID" value="KAG6963092.1"/>
    <property type="molecule type" value="Genomic_DNA"/>
</dbReference>
<proteinExistence type="predicted"/>
<protein>
    <recommendedName>
        <fullName evidence="4">Metallo-dependent phosphatase-like</fullName>
    </recommendedName>
</protein>
<sequence>MHNRREYAGVDLVHSIITHFTSISAETDYPGAPQNKYTAFSHNGSFGNQLAWVEGDLMKAVANRANVISARMQAAFEALFLKYKVDVVRTAHEHCHERHTPIRNNQPVLDGVSSDRKT</sequence>
<gene>
    <name evidence="2" type="ORF">JG687_00006748</name>
</gene>